<keyword evidence="7" id="KW-0315">Glutamine amidotransferase</keyword>
<evidence type="ECO:0000256" key="2">
    <source>
        <dbReference type="ARBA" id="ARBA00010138"/>
    </source>
</evidence>
<dbReference type="InterPro" id="IPR035584">
    <property type="entry name" value="PurF_N"/>
</dbReference>
<keyword evidence="5" id="KW-0808">Transferase</keyword>
<dbReference type="Gene3D" id="3.60.20.10">
    <property type="entry name" value="Glutamine Phosphoribosylpyrophosphate, subunit 1, domain 1"/>
    <property type="match status" value="1"/>
</dbReference>
<dbReference type="GO" id="GO:0006164">
    <property type="term" value="P:purine nucleotide biosynthetic process"/>
    <property type="evidence" value="ECO:0007669"/>
    <property type="project" value="UniProtKB-KW"/>
</dbReference>
<dbReference type="CDD" id="cd06223">
    <property type="entry name" value="PRTases_typeI"/>
    <property type="match status" value="1"/>
</dbReference>
<evidence type="ECO:0000256" key="6">
    <source>
        <dbReference type="ARBA" id="ARBA00022755"/>
    </source>
</evidence>
<dbReference type="GO" id="GO:0009113">
    <property type="term" value="P:purine nucleobase biosynthetic process"/>
    <property type="evidence" value="ECO:0007669"/>
    <property type="project" value="InterPro"/>
</dbReference>
<dbReference type="Gene3D" id="3.40.50.2020">
    <property type="match status" value="1"/>
</dbReference>
<sequence length="638" mass="70489">MVSGSLLNISMQQRMSYVRQAPQAEKPSCMGRVMETPGQSSRRTVRCASLPHAAITLKAPEFSSMNASRSPSLFQMKKYAKRSQGISSGDVKRRQVSGSGPRRSITRMCGIFGIFKQSGMASGEIYEALLMLQHRGQDSAGMVTTDGAKFREHKDNGLVKDVFDKETMGVLKGHSGIGHVRYPTAGSTSAQEAQPFFVNSPLGIYMIHNGNLTNTEELRQRCQTSCDVSFSRYLRTQSDSEVLLNIFADQIQSQHDKFPEFPLNDVIFKAVTKTMEATSGAYSCITLIGQVGMLAFRDPRGIRPLVLGKKSTLNGREWAFASEDCAFGPIGFERVRDVLPGEAILITEDGEMISHQCMPGNLAPCIFEYIYLARPDSVLNGISVYEMQLSLGRKLADRIKELGIDKKIEMVVPVPDGSRPAAIEISAELNLPYREGLVKNRYVGRTFIMPDQQTRELSVLRKLNAMRTVFEGKRVLLVDDSIVRGTTMTQIVSMVRRAGAKKVYLASAAPPVKYPNVYGVDMPSKKEFIANNLTEQEVCDVLGADGLVYQTMESLLTAAQDMNPSIETFDCSCFDGNYITGDIDDEYLEALESTGRGLNRTIIKPKLPEVPVPATQLAPQRTIDDSFDDGLEEEEGHL</sequence>
<dbReference type="CDD" id="cd00715">
    <property type="entry name" value="GPATase_N"/>
    <property type="match status" value="1"/>
</dbReference>
<dbReference type="InterPro" id="IPR029055">
    <property type="entry name" value="Ntn_hydrolases_N"/>
</dbReference>
<feature type="region of interest" description="Disordered" evidence="9">
    <location>
        <begin position="613"/>
        <end position="638"/>
    </location>
</feature>
<comment type="pathway">
    <text evidence="1">Purine metabolism; IMP biosynthesis via de novo pathway; N(1)-(5-phospho-D-ribosyl)glycinamide from 5-phospho-alpha-D-ribose 1-diphosphate: step 1/2.</text>
</comment>
<protein>
    <recommendedName>
        <fullName evidence="3">amidophosphoribosyltransferase</fullName>
        <ecNumber evidence="3">2.4.2.14</ecNumber>
    </recommendedName>
</protein>
<dbReference type="EC" id="2.4.2.14" evidence="3"/>
<dbReference type="Pfam" id="PF13522">
    <property type="entry name" value="GATase_6"/>
    <property type="match status" value="1"/>
</dbReference>
<dbReference type="InterPro" id="IPR029057">
    <property type="entry name" value="PRTase-like"/>
</dbReference>
<comment type="caution">
    <text evidence="11">The sequence shown here is derived from an EMBL/GenBank/DDBJ whole genome shotgun (WGS) entry which is preliminary data.</text>
</comment>
<feature type="compositionally biased region" description="Acidic residues" evidence="9">
    <location>
        <begin position="625"/>
        <end position="638"/>
    </location>
</feature>
<dbReference type="SUPFAM" id="SSF53271">
    <property type="entry name" value="PRTase-like"/>
    <property type="match status" value="1"/>
</dbReference>
<feature type="domain" description="Glutamine amidotransferase type-2" evidence="10">
    <location>
        <begin position="109"/>
        <end position="349"/>
    </location>
</feature>
<evidence type="ECO:0000256" key="3">
    <source>
        <dbReference type="ARBA" id="ARBA00011941"/>
    </source>
</evidence>
<comment type="catalytic activity">
    <reaction evidence="8">
        <text>5-phospho-beta-D-ribosylamine + L-glutamate + diphosphate = 5-phospho-alpha-D-ribose 1-diphosphate + L-glutamine + H2O</text>
        <dbReference type="Rhea" id="RHEA:14905"/>
        <dbReference type="ChEBI" id="CHEBI:15377"/>
        <dbReference type="ChEBI" id="CHEBI:29985"/>
        <dbReference type="ChEBI" id="CHEBI:33019"/>
        <dbReference type="ChEBI" id="CHEBI:58017"/>
        <dbReference type="ChEBI" id="CHEBI:58359"/>
        <dbReference type="ChEBI" id="CHEBI:58681"/>
        <dbReference type="EC" id="2.4.2.14"/>
    </reaction>
</comment>
<reference evidence="11 12" key="1">
    <citation type="journal article" date="2015" name="Genome Biol. Evol.">
        <title>Comparative Genomics of a Bacterivorous Green Alga Reveals Evolutionary Causalities and Consequences of Phago-Mixotrophic Mode of Nutrition.</title>
        <authorList>
            <person name="Burns J.A."/>
            <person name="Paasch A."/>
            <person name="Narechania A."/>
            <person name="Kim E."/>
        </authorList>
    </citation>
    <scope>NUCLEOTIDE SEQUENCE [LARGE SCALE GENOMIC DNA]</scope>
    <source>
        <strain evidence="11 12">PLY_AMNH</strain>
    </source>
</reference>
<dbReference type="InterPro" id="IPR017932">
    <property type="entry name" value="GATase_2_dom"/>
</dbReference>
<accession>A0AAE0CIE2</accession>
<dbReference type="InterPro" id="IPR000836">
    <property type="entry name" value="PRTase_dom"/>
</dbReference>
<evidence type="ECO:0000256" key="5">
    <source>
        <dbReference type="ARBA" id="ARBA00022679"/>
    </source>
</evidence>
<dbReference type="GO" id="GO:0004044">
    <property type="term" value="F:amidophosphoribosyltransferase activity"/>
    <property type="evidence" value="ECO:0007669"/>
    <property type="project" value="UniProtKB-EC"/>
</dbReference>
<evidence type="ECO:0000259" key="10">
    <source>
        <dbReference type="PROSITE" id="PS51278"/>
    </source>
</evidence>
<dbReference type="AlphaFoldDB" id="A0AAE0CIE2"/>
<dbReference type="InterPro" id="IPR005854">
    <property type="entry name" value="PurF"/>
</dbReference>
<dbReference type="PROSITE" id="PS51278">
    <property type="entry name" value="GATASE_TYPE_2"/>
    <property type="match status" value="1"/>
</dbReference>
<proteinExistence type="inferred from homology"/>
<keyword evidence="4" id="KW-0328">Glycosyltransferase</keyword>
<keyword evidence="12" id="KW-1185">Reference proteome</keyword>
<dbReference type="NCBIfam" id="TIGR01134">
    <property type="entry name" value="purF"/>
    <property type="match status" value="1"/>
</dbReference>
<keyword evidence="6" id="KW-0658">Purine biosynthesis</keyword>
<organism evidence="11 12">
    <name type="scientific">Cymbomonas tetramitiformis</name>
    <dbReference type="NCBI Taxonomy" id="36881"/>
    <lineage>
        <taxon>Eukaryota</taxon>
        <taxon>Viridiplantae</taxon>
        <taxon>Chlorophyta</taxon>
        <taxon>Pyramimonadophyceae</taxon>
        <taxon>Pyramimonadales</taxon>
        <taxon>Pyramimonadaceae</taxon>
        <taxon>Cymbomonas</taxon>
    </lineage>
</organism>
<dbReference type="PANTHER" id="PTHR11907">
    <property type="entry name" value="AMIDOPHOSPHORIBOSYLTRANSFERASE"/>
    <property type="match status" value="1"/>
</dbReference>
<evidence type="ECO:0000313" key="12">
    <source>
        <dbReference type="Proteomes" id="UP001190700"/>
    </source>
</evidence>
<dbReference type="SUPFAM" id="SSF56235">
    <property type="entry name" value="N-terminal nucleophile aminohydrolases (Ntn hydrolases)"/>
    <property type="match status" value="1"/>
</dbReference>
<comment type="similarity">
    <text evidence="2">In the C-terminal section; belongs to the purine/pyrimidine phosphoribosyltransferase family.</text>
</comment>
<dbReference type="Proteomes" id="UP001190700">
    <property type="component" value="Unassembled WGS sequence"/>
</dbReference>
<gene>
    <name evidence="11" type="ORF">CYMTET_36358</name>
</gene>
<name>A0AAE0CIE2_9CHLO</name>
<evidence type="ECO:0000313" key="11">
    <source>
        <dbReference type="EMBL" id="KAK3254427.1"/>
    </source>
</evidence>
<evidence type="ECO:0000256" key="9">
    <source>
        <dbReference type="SAM" id="MobiDB-lite"/>
    </source>
</evidence>
<dbReference type="HAMAP" id="MF_01931">
    <property type="entry name" value="PurF"/>
    <property type="match status" value="1"/>
</dbReference>
<evidence type="ECO:0000256" key="8">
    <source>
        <dbReference type="ARBA" id="ARBA00048430"/>
    </source>
</evidence>
<dbReference type="EMBL" id="LGRX02023596">
    <property type="protein sequence ID" value="KAK3254427.1"/>
    <property type="molecule type" value="Genomic_DNA"/>
</dbReference>
<dbReference type="Pfam" id="PF00156">
    <property type="entry name" value="Pribosyltran"/>
    <property type="match status" value="1"/>
</dbReference>
<evidence type="ECO:0000256" key="7">
    <source>
        <dbReference type="ARBA" id="ARBA00022962"/>
    </source>
</evidence>
<evidence type="ECO:0000256" key="4">
    <source>
        <dbReference type="ARBA" id="ARBA00022676"/>
    </source>
</evidence>
<evidence type="ECO:0000256" key="1">
    <source>
        <dbReference type="ARBA" id="ARBA00005209"/>
    </source>
</evidence>